<feature type="transmembrane region" description="Helical" evidence="11">
    <location>
        <begin position="434"/>
        <end position="451"/>
    </location>
</feature>
<keyword evidence="4 13" id="KW-0645">Protease</keyword>
<feature type="transmembrane region" description="Helical" evidence="11">
    <location>
        <begin position="209"/>
        <end position="233"/>
    </location>
</feature>
<dbReference type="SMART" id="SM00228">
    <property type="entry name" value="PDZ"/>
    <property type="match status" value="1"/>
</dbReference>
<evidence type="ECO:0000256" key="1">
    <source>
        <dbReference type="ARBA" id="ARBA00001947"/>
    </source>
</evidence>
<evidence type="ECO:0000256" key="8">
    <source>
        <dbReference type="ARBA" id="ARBA00022989"/>
    </source>
</evidence>
<keyword evidence="8 11" id="KW-1133">Transmembrane helix</keyword>
<organism evidence="13 14">
    <name type="scientific">Paratractidigestivibacter faecalis</name>
    <dbReference type="NCBI Taxonomy" id="2292441"/>
    <lineage>
        <taxon>Bacteria</taxon>
        <taxon>Bacillati</taxon>
        <taxon>Actinomycetota</taxon>
        <taxon>Coriobacteriia</taxon>
        <taxon>Coriobacteriales</taxon>
        <taxon>Atopobiaceae</taxon>
        <taxon>Paratractidigestivibacter</taxon>
    </lineage>
</organism>
<keyword evidence="10 11" id="KW-0472">Membrane</keyword>
<comment type="caution">
    <text evidence="13">The sequence shown here is derived from an EMBL/GenBank/DDBJ whole genome shotgun (WGS) entry which is preliminary data.</text>
</comment>
<dbReference type="PANTHER" id="PTHR42837:SF2">
    <property type="entry name" value="MEMBRANE METALLOPROTEASE ARASP2, CHLOROPLASTIC-RELATED"/>
    <property type="match status" value="1"/>
</dbReference>
<gene>
    <name evidence="13" type="ORF">AAAT05_01065</name>
</gene>
<protein>
    <submittedName>
        <fullName evidence="13">Site-2 protease family protein</fullName>
    </submittedName>
</protein>
<dbReference type="InterPro" id="IPR041489">
    <property type="entry name" value="PDZ_6"/>
</dbReference>
<dbReference type="SUPFAM" id="SSF50156">
    <property type="entry name" value="PDZ domain-like"/>
    <property type="match status" value="1"/>
</dbReference>
<feature type="domain" description="PDZ" evidence="12">
    <location>
        <begin position="229"/>
        <end position="301"/>
    </location>
</feature>
<evidence type="ECO:0000313" key="14">
    <source>
        <dbReference type="Proteomes" id="UP001478817"/>
    </source>
</evidence>
<dbReference type="Pfam" id="PF02163">
    <property type="entry name" value="Peptidase_M50"/>
    <property type="match status" value="1"/>
</dbReference>
<evidence type="ECO:0000259" key="12">
    <source>
        <dbReference type="SMART" id="SM00228"/>
    </source>
</evidence>
<keyword evidence="5 11" id="KW-0812">Transmembrane</keyword>
<evidence type="ECO:0000256" key="3">
    <source>
        <dbReference type="ARBA" id="ARBA00007931"/>
    </source>
</evidence>
<evidence type="ECO:0000256" key="9">
    <source>
        <dbReference type="ARBA" id="ARBA00023049"/>
    </source>
</evidence>
<evidence type="ECO:0000256" key="6">
    <source>
        <dbReference type="ARBA" id="ARBA00022801"/>
    </source>
</evidence>
<dbReference type="GO" id="GO:0008233">
    <property type="term" value="F:peptidase activity"/>
    <property type="evidence" value="ECO:0007669"/>
    <property type="project" value="UniProtKB-KW"/>
</dbReference>
<evidence type="ECO:0000256" key="2">
    <source>
        <dbReference type="ARBA" id="ARBA00004141"/>
    </source>
</evidence>
<keyword evidence="9" id="KW-0482">Metalloprotease</keyword>
<keyword evidence="6" id="KW-0378">Hydrolase</keyword>
<feature type="transmembrane region" description="Helical" evidence="11">
    <location>
        <begin position="6"/>
        <end position="24"/>
    </location>
</feature>
<dbReference type="CDD" id="cd23081">
    <property type="entry name" value="cpPDZ_EcRseP-like"/>
    <property type="match status" value="1"/>
</dbReference>
<dbReference type="Gene3D" id="2.30.42.10">
    <property type="match status" value="1"/>
</dbReference>
<evidence type="ECO:0000256" key="10">
    <source>
        <dbReference type="ARBA" id="ARBA00023136"/>
    </source>
</evidence>
<comment type="similarity">
    <text evidence="3">Belongs to the peptidase M50B family.</text>
</comment>
<proteinExistence type="inferred from homology"/>
<dbReference type="Proteomes" id="UP001478817">
    <property type="component" value="Unassembled WGS sequence"/>
</dbReference>
<name>A0ABV1IDG7_9ACTN</name>
<dbReference type="InterPro" id="IPR004387">
    <property type="entry name" value="Pept_M50_Zn"/>
</dbReference>
<dbReference type="Pfam" id="PF17820">
    <property type="entry name" value="PDZ_6"/>
    <property type="match status" value="1"/>
</dbReference>
<dbReference type="GO" id="GO:0006508">
    <property type="term" value="P:proteolysis"/>
    <property type="evidence" value="ECO:0007669"/>
    <property type="project" value="UniProtKB-KW"/>
</dbReference>
<comment type="subcellular location">
    <subcellularLocation>
        <location evidence="2">Membrane</location>
        <topology evidence="2">Multi-pass membrane protein</topology>
    </subcellularLocation>
</comment>
<dbReference type="InterPro" id="IPR001478">
    <property type="entry name" value="PDZ"/>
</dbReference>
<evidence type="ECO:0000256" key="7">
    <source>
        <dbReference type="ARBA" id="ARBA00022833"/>
    </source>
</evidence>
<dbReference type="EMBL" id="JBBNGS010000002">
    <property type="protein sequence ID" value="MEQ2636944.1"/>
    <property type="molecule type" value="Genomic_DNA"/>
</dbReference>
<dbReference type="InterPro" id="IPR036034">
    <property type="entry name" value="PDZ_sf"/>
</dbReference>
<accession>A0ABV1IDG7</accession>
<reference evidence="13 14" key="1">
    <citation type="submission" date="2024-04" db="EMBL/GenBank/DDBJ databases">
        <title>Human intestinal bacterial collection.</title>
        <authorList>
            <person name="Pauvert C."/>
            <person name="Hitch T.C.A."/>
            <person name="Clavel T."/>
        </authorList>
    </citation>
    <scope>NUCLEOTIDE SEQUENCE [LARGE SCALE GENOMIC DNA]</scope>
    <source>
        <strain evidence="13 14">CLA-AA-H197</strain>
    </source>
</reference>
<evidence type="ECO:0000313" key="13">
    <source>
        <dbReference type="EMBL" id="MEQ2636944.1"/>
    </source>
</evidence>
<evidence type="ECO:0000256" key="5">
    <source>
        <dbReference type="ARBA" id="ARBA00022692"/>
    </source>
</evidence>
<keyword evidence="7" id="KW-0862">Zinc</keyword>
<sequence length="459" mass="48935">MQAVWGFLSAVFWGVLLLSVLVFVHEGGHYLAARAFGVRVTEFFLGLPCRARLSFKSKKVGTEIGVTPLLLGGYNRISGMEPATDELLAPCLATVMREGRVAVADAAAELGCDEERVYGLMATLADWGSIRAYYDAELGEKPSQKTWPAAFETLARDARGLTEYDRGHDFSLPGSTAAGEPCDPGLSAEDLLARERSHTYLGCGFLKRVAMLVAGPAVNVLLAFFLVVGVLMVQGVSAIDPSPVLGAVEEGSIAESAGIKAGDRVVCVGEEQTPTWADVVTQLHARLAEGSDFTMTVERAGRDVPLQVDLPEGQQTDAIGVHATVVTYHPTFAEASAAAVGYAGQVASFAARLIMPQHTMEVLDQSSSVVGIAAMASEAASSGVWDFLNIAAAISMSLGFMNLLPIPPLDGGKILVELIQLALRRELSLRVQNAISYVGLAFFLFVFVFVLRNDILRLL</sequence>
<comment type="cofactor">
    <cofactor evidence="1">
        <name>Zn(2+)</name>
        <dbReference type="ChEBI" id="CHEBI:29105"/>
    </cofactor>
</comment>
<evidence type="ECO:0000256" key="4">
    <source>
        <dbReference type="ARBA" id="ARBA00022670"/>
    </source>
</evidence>
<evidence type="ECO:0000256" key="11">
    <source>
        <dbReference type="SAM" id="Phobius"/>
    </source>
</evidence>
<dbReference type="InterPro" id="IPR008915">
    <property type="entry name" value="Peptidase_M50"/>
</dbReference>
<dbReference type="PANTHER" id="PTHR42837">
    <property type="entry name" value="REGULATOR OF SIGMA-E PROTEASE RSEP"/>
    <property type="match status" value="1"/>
</dbReference>
<keyword evidence="14" id="KW-1185">Reference proteome</keyword>
<dbReference type="RefSeq" id="WP_349181290.1">
    <property type="nucleotide sequence ID" value="NZ_JBBNGS010000002.1"/>
</dbReference>